<reference evidence="7" key="1">
    <citation type="submission" date="2022-11" db="EMBL/GenBank/DDBJ databases">
        <title>Dyadobacter pollutisoli sp. nov., isolated from plastic dumped soil.</title>
        <authorList>
            <person name="Kim J.M."/>
            <person name="Kim K.R."/>
            <person name="Lee J.K."/>
            <person name="Hao L."/>
            <person name="Jeon C.O."/>
        </authorList>
    </citation>
    <scope>NUCLEOTIDE SEQUENCE</scope>
    <source>
        <strain evidence="7">U1</strain>
    </source>
</reference>
<evidence type="ECO:0000313" key="7">
    <source>
        <dbReference type="EMBL" id="WAC14121.1"/>
    </source>
</evidence>
<feature type="transmembrane region" description="Helical" evidence="6">
    <location>
        <begin position="41"/>
        <end position="64"/>
    </location>
</feature>
<keyword evidence="8" id="KW-1185">Reference proteome</keyword>
<dbReference type="GO" id="GO:0016020">
    <property type="term" value="C:membrane"/>
    <property type="evidence" value="ECO:0007669"/>
    <property type="project" value="UniProtKB-SubCell"/>
</dbReference>
<dbReference type="RefSeq" id="WP_244818773.1">
    <property type="nucleotide sequence ID" value="NZ_CP112998.1"/>
</dbReference>
<evidence type="ECO:0000256" key="2">
    <source>
        <dbReference type="ARBA" id="ARBA00022692"/>
    </source>
</evidence>
<name>A0A9E8NFQ9_9BACT</name>
<feature type="transmembrane region" description="Helical" evidence="6">
    <location>
        <begin position="7"/>
        <end position="29"/>
    </location>
</feature>
<feature type="transmembrane region" description="Helical" evidence="6">
    <location>
        <begin position="99"/>
        <end position="116"/>
    </location>
</feature>
<gene>
    <name evidence="7" type="ORF">ON006_09185</name>
</gene>
<accession>A0A9E8NFQ9</accession>
<organism evidence="7 8">
    <name type="scientific">Dyadobacter pollutisoli</name>
    <dbReference type="NCBI Taxonomy" id="2910158"/>
    <lineage>
        <taxon>Bacteria</taxon>
        <taxon>Pseudomonadati</taxon>
        <taxon>Bacteroidota</taxon>
        <taxon>Cytophagia</taxon>
        <taxon>Cytophagales</taxon>
        <taxon>Spirosomataceae</taxon>
        <taxon>Dyadobacter</taxon>
    </lineage>
</organism>
<evidence type="ECO:0000256" key="3">
    <source>
        <dbReference type="ARBA" id="ARBA00022989"/>
    </source>
</evidence>
<dbReference type="AlphaFoldDB" id="A0A9E8NFQ9"/>
<dbReference type="PIRSF" id="PIRSF030066">
    <property type="entry name" value="UCP030066"/>
    <property type="match status" value="1"/>
</dbReference>
<evidence type="ECO:0000256" key="4">
    <source>
        <dbReference type="ARBA" id="ARBA00023136"/>
    </source>
</evidence>
<dbReference type="Proteomes" id="UP001164653">
    <property type="component" value="Chromosome"/>
</dbReference>
<dbReference type="InterPro" id="IPR032808">
    <property type="entry name" value="DoxX"/>
</dbReference>
<feature type="transmembrane region" description="Helical" evidence="6">
    <location>
        <begin position="73"/>
        <end position="93"/>
    </location>
</feature>
<dbReference type="Pfam" id="PF13564">
    <property type="entry name" value="DoxX_2"/>
    <property type="match status" value="1"/>
</dbReference>
<protein>
    <submittedName>
        <fullName evidence="7">DoxX family protein</fullName>
    </submittedName>
</protein>
<sequence>MSKRNKIIYWIATVWLSLGMTSTGIVQLIKMKEETDMMTRLGYPLYFLTIIGVWKILGVAAVLVPKFPLVKEWAYAGSFFAMSGAAFSHLAIGDPAKELFGPILLLVLTIVSWYFRPESRRPQSRRPESPATNAVAQETMDH</sequence>
<keyword evidence="3 6" id="KW-1133">Transmembrane helix</keyword>
<dbReference type="KEGG" id="dpf:ON006_09185"/>
<dbReference type="EMBL" id="CP112998">
    <property type="protein sequence ID" value="WAC14121.1"/>
    <property type="molecule type" value="Genomic_DNA"/>
</dbReference>
<evidence type="ECO:0000256" key="6">
    <source>
        <dbReference type="SAM" id="Phobius"/>
    </source>
</evidence>
<proteinExistence type="predicted"/>
<evidence type="ECO:0000256" key="1">
    <source>
        <dbReference type="ARBA" id="ARBA00004141"/>
    </source>
</evidence>
<dbReference type="InterPro" id="IPR016944">
    <property type="entry name" value="UCP030066"/>
</dbReference>
<evidence type="ECO:0000313" key="8">
    <source>
        <dbReference type="Proteomes" id="UP001164653"/>
    </source>
</evidence>
<keyword evidence="4 6" id="KW-0472">Membrane</keyword>
<feature type="region of interest" description="Disordered" evidence="5">
    <location>
        <begin position="120"/>
        <end position="142"/>
    </location>
</feature>
<comment type="subcellular location">
    <subcellularLocation>
        <location evidence="1">Membrane</location>
        <topology evidence="1">Multi-pass membrane protein</topology>
    </subcellularLocation>
</comment>
<keyword evidence="2 6" id="KW-0812">Transmembrane</keyword>
<evidence type="ECO:0000256" key="5">
    <source>
        <dbReference type="SAM" id="MobiDB-lite"/>
    </source>
</evidence>